<proteinExistence type="predicted"/>
<accession>A0AAP3ER72</accession>
<dbReference type="InterPro" id="IPR025326">
    <property type="entry name" value="DUF4232"/>
</dbReference>
<protein>
    <submittedName>
        <fullName evidence="3">DUF4232 domain-containing protein</fullName>
    </submittedName>
</protein>
<dbReference type="RefSeq" id="WP_060775685.1">
    <property type="nucleotide sequence ID" value="NZ_LQAC01000069.1"/>
</dbReference>
<dbReference type="EMBL" id="JALXKZ020000001">
    <property type="protein sequence ID" value="MCV7628001.1"/>
    <property type="molecule type" value="Genomic_DNA"/>
</dbReference>
<feature type="region of interest" description="Disordered" evidence="1">
    <location>
        <begin position="1"/>
        <end position="20"/>
    </location>
</feature>
<dbReference type="Pfam" id="PF14016">
    <property type="entry name" value="DUF4232"/>
    <property type="match status" value="1"/>
</dbReference>
<dbReference type="Proteomes" id="UP001205867">
    <property type="component" value="Unassembled WGS sequence"/>
</dbReference>
<evidence type="ECO:0000313" key="4">
    <source>
        <dbReference type="Proteomes" id="UP001205867"/>
    </source>
</evidence>
<evidence type="ECO:0000313" key="3">
    <source>
        <dbReference type="EMBL" id="MCV7628001.1"/>
    </source>
</evidence>
<comment type="caution">
    <text evidence="3">The sequence shown here is derived from an EMBL/GenBank/DDBJ whole genome shotgun (WGS) entry which is preliminary data.</text>
</comment>
<sequence length="191" mass="19844">MGPAHESEAAPGVDEPDDRPVVPFAALDDDARRALLRLPASDVGGEGACGPADVRAALVFEDAALGHRYGTITITNAGAEPCSLRGYPGLGARGAYGHRFTPEVQQLPFTEGFQHGDEGAVATDLRVPAGGAAQVRIEWSGALGGAESEPLGDLVLQLHADQPPLRVEDAEREAADIGAFTSLRVGPFSLR</sequence>
<dbReference type="AlphaFoldDB" id="A0AAP3ER72"/>
<organism evidence="3 4">
    <name type="scientific">Micrococcus luteus</name>
    <name type="common">Micrococcus lysodeikticus</name>
    <dbReference type="NCBI Taxonomy" id="1270"/>
    <lineage>
        <taxon>Bacteria</taxon>
        <taxon>Bacillati</taxon>
        <taxon>Actinomycetota</taxon>
        <taxon>Actinomycetes</taxon>
        <taxon>Micrococcales</taxon>
        <taxon>Micrococcaceae</taxon>
        <taxon>Micrococcus</taxon>
    </lineage>
</organism>
<reference evidence="3" key="1">
    <citation type="submission" date="2023-06" db="EMBL/GenBank/DDBJ databases">
        <title>lsaBGC provides a comprehensive framework for evolutionary analysis of biosynthetic gene clusters within focal taxa.</title>
        <authorList>
            <person name="Salamzade R."/>
            <person name="Sandstrom S."/>
            <person name="Kalan L.R."/>
        </authorList>
    </citation>
    <scope>NUCLEOTIDE SEQUENCE</scope>
    <source>
        <strain evidence="3">P3-SID899</strain>
    </source>
</reference>
<gene>
    <name evidence="3" type="ORF">M3A82_001375</name>
</gene>
<name>A0AAP3ER72_MICLU</name>
<evidence type="ECO:0000259" key="2">
    <source>
        <dbReference type="Pfam" id="PF14016"/>
    </source>
</evidence>
<feature type="domain" description="DUF4232" evidence="2">
    <location>
        <begin position="49"/>
        <end position="188"/>
    </location>
</feature>
<evidence type="ECO:0000256" key="1">
    <source>
        <dbReference type="SAM" id="MobiDB-lite"/>
    </source>
</evidence>